<gene>
    <name evidence="1" type="ORF">C7B65_16130</name>
</gene>
<dbReference type="AlphaFoldDB" id="A0A2T1DCR1"/>
<dbReference type="Proteomes" id="UP000238634">
    <property type="component" value="Unassembled WGS sequence"/>
</dbReference>
<proteinExistence type="predicted"/>
<dbReference type="OrthoDB" id="571079at2"/>
<reference evidence="1 2" key="1">
    <citation type="submission" date="2018-02" db="EMBL/GenBank/DDBJ databases">
        <authorList>
            <person name="Cohen D.B."/>
            <person name="Kent A.D."/>
        </authorList>
    </citation>
    <scope>NUCLEOTIDE SEQUENCE [LARGE SCALE GENOMIC DNA]</scope>
    <source>
        <strain evidence="1 2">ULC007</strain>
    </source>
</reference>
<name>A0A2T1DCR1_9CYAN</name>
<dbReference type="STRING" id="1920490.GCA_001895925_01034"/>
<comment type="caution">
    <text evidence="1">The sequence shown here is derived from an EMBL/GenBank/DDBJ whole genome shotgun (WGS) entry which is preliminary data.</text>
</comment>
<reference evidence="1 2" key="2">
    <citation type="submission" date="2018-03" db="EMBL/GenBank/DDBJ databases">
        <title>The ancient ancestry and fast evolution of plastids.</title>
        <authorList>
            <person name="Moore K.R."/>
            <person name="Magnabosco C."/>
            <person name="Momper L."/>
            <person name="Gold D.A."/>
            <person name="Bosak T."/>
            <person name="Fournier G.P."/>
        </authorList>
    </citation>
    <scope>NUCLEOTIDE SEQUENCE [LARGE SCALE GENOMIC DNA]</scope>
    <source>
        <strain evidence="1 2">ULC007</strain>
    </source>
</reference>
<dbReference type="EMBL" id="PVWG01000019">
    <property type="protein sequence ID" value="PSB18265.1"/>
    <property type="molecule type" value="Genomic_DNA"/>
</dbReference>
<protein>
    <submittedName>
        <fullName evidence="1">Uncharacterized protein</fullName>
    </submittedName>
</protein>
<evidence type="ECO:0000313" key="2">
    <source>
        <dbReference type="Proteomes" id="UP000238634"/>
    </source>
</evidence>
<accession>A0A2T1DCR1</accession>
<evidence type="ECO:0000313" key="1">
    <source>
        <dbReference type="EMBL" id="PSB18265.1"/>
    </source>
</evidence>
<organism evidence="1 2">
    <name type="scientific">Phormidesmis priestleyi ULC007</name>
    <dbReference type="NCBI Taxonomy" id="1920490"/>
    <lineage>
        <taxon>Bacteria</taxon>
        <taxon>Bacillati</taxon>
        <taxon>Cyanobacteriota</taxon>
        <taxon>Cyanophyceae</taxon>
        <taxon>Leptolyngbyales</taxon>
        <taxon>Leptolyngbyaceae</taxon>
        <taxon>Phormidesmis</taxon>
    </lineage>
</organism>
<keyword evidence="2" id="KW-1185">Reference proteome</keyword>
<sequence>MLGLGGFGLLLLLILGANPARALPGQTTKEVAAWMQANSTLRPSRGEKFLVTKSNTAAQRFTFEASLLSPSRIKQSPNAGIIRSERLTLFDMRNGVTQERLKESLRAIYGLEVAQDFDRAQIIYTYPSQVTIQQAIAQNNPLLASLQGELRRGSRYAYWLEIAQTPEGLAYAGRLTLLLRDDVDPLEAEIRNR</sequence>